<dbReference type="InterPro" id="IPR037278">
    <property type="entry name" value="ARFGAP/RecO"/>
</dbReference>
<dbReference type="OrthoDB" id="9804792at2"/>
<evidence type="ECO:0000256" key="2">
    <source>
        <dbReference type="ARBA" id="ARBA00007452"/>
    </source>
</evidence>
<dbReference type="InterPro" id="IPR022572">
    <property type="entry name" value="DNA_rep/recomb_RecO_N"/>
</dbReference>
<comment type="function">
    <text evidence="1">Involved in DNA repair and RecF pathway recombination.</text>
</comment>
<dbReference type="Proteomes" id="UP000254326">
    <property type="component" value="Unassembled WGS sequence"/>
</dbReference>
<dbReference type="InterPro" id="IPR012340">
    <property type="entry name" value="NA-bd_OB-fold"/>
</dbReference>
<evidence type="ECO:0000256" key="3">
    <source>
        <dbReference type="ARBA" id="ARBA00021310"/>
    </source>
</evidence>
<evidence type="ECO:0000259" key="8">
    <source>
        <dbReference type="Pfam" id="PF11967"/>
    </source>
</evidence>
<dbReference type="GO" id="GO:0043590">
    <property type="term" value="C:bacterial nucleoid"/>
    <property type="evidence" value="ECO:0007669"/>
    <property type="project" value="TreeGrafter"/>
</dbReference>
<dbReference type="PANTHER" id="PTHR33991">
    <property type="entry name" value="DNA REPAIR PROTEIN RECO"/>
    <property type="match status" value="1"/>
</dbReference>
<comment type="caution">
    <text evidence="9">The sequence shown here is derived from an EMBL/GenBank/DDBJ whole genome shotgun (WGS) entry which is preliminary data.</text>
</comment>
<sequence length="248" mass="28263">MRVTGYVIHTRPFQDAKILVDLFTKELGLVRCVLRRNAKEARATPGSFLLHEIELAGRGELKTIRSIEALESGSTLQGNSLYSAFYVHEIIERLVPTNLPLESLFLLYQWLVNNLRQGVSIAPLLRRFEIGLFEELGIAINMASTARGDPLQPLQLYQFHAKFGLRPYFGDQPKVRPIIYLDGRIAQAYADGKWTDKAVLAMAKELHRAWLDNALGGKTLKSRSLLPSRSHEGRRLWQVPVFEYKDYI</sequence>
<protein>
    <recommendedName>
        <fullName evidence="3">DNA repair protein RecO</fullName>
    </recommendedName>
    <alternativeName>
        <fullName evidence="7">Recombination protein O</fullName>
    </alternativeName>
</protein>
<dbReference type="Pfam" id="PF02565">
    <property type="entry name" value="RecO_C"/>
    <property type="match status" value="1"/>
</dbReference>
<feature type="domain" description="DNA replication/recombination mediator RecO N-terminal" evidence="8">
    <location>
        <begin position="2"/>
        <end position="71"/>
    </location>
</feature>
<dbReference type="InterPro" id="IPR003717">
    <property type="entry name" value="RecO"/>
</dbReference>
<dbReference type="GO" id="GO:0006302">
    <property type="term" value="P:double-strand break repair"/>
    <property type="evidence" value="ECO:0007669"/>
    <property type="project" value="TreeGrafter"/>
</dbReference>
<evidence type="ECO:0000313" key="9">
    <source>
        <dbReference type="EMBL" id="RDL44711.1"/>
    </source>
</evidence>
<dbReference type="Gene3D" id="1.20.1440.120">
    <property type="entry name" value="Recombination protein O, C-terminal domain"/>
    <property type="match status" value="1"/>
</dbReference>
<reference evidence="9 10" key="1">
    <citation type="submission" date="2018-06" db="EMBL/GenBank/DDBJ databases">
        <title>Marinomonas sp. YLB-05 draft genome sequence.</title>
        <authorList>
            <person name="Yu L."/>
            <person name="Tang X."/>
        </authorList>
    </citation>
    <scope>NUCLEOTIDE SEQUENCE [LARGE SCALE GENOMIC DNA]</scope>
    <source>
        <strain evidence="9 10">YLB-05</strain>
    </source>
</reference>
<comment type="similarity">
    <text evidence="2">Belongs to the RecO family.</text>
</comment>
<evidence type="ECO:0000256" key="7">
    <source>
        <dbReference type="ARBA" id="ARBA00033409"/>
    </source>
</evidence>
<organism evidence="9 10">
    <name type="scientific">Marinomonas piezotolerans</name>
    <dbReference type="NCBI Taxonomy" id="2213058"/>
    <lineage>
        <taxon>Bacteria</taxon>
        <taxon>Pseudomonadati</taxon>
        <taxon>Pseudomonadota</taxon>
        <taxon>Gammaproteobacteria</taxon>
        <taxon>Oceanospirillales</taxon>
        <taxon>Oceanospirillaceae</taxon>
        <taxon>Marinomonas</taxon>
    </lineage>
</organism>
<gene>
    <name evidence="9" type="primary">recO</name>
    <name evidence="9" type="ORF">DN730_10030</name>
</gene>
<evidence type="ECO:0000256" key="4">
    <source>
        <dbReference type="ARBA" id="ARBA00022763"/>
    </source>
</evidence>
<dbReference type="EMBL" id="QKRA01000003">
    <property type="protein sequence ID" value="RDL44711.1"/>
    <property type="molecule type" value="Genomic_DNA"/>
</dbReference>
<keyword evidence="6" id="KW-0234">DNA repair</keyword>
<dbReference type="NCBIfam" id="TIGR00613">
    <property type="entry name" value="reco"/>
    <property type="match status" value="1"/>
</dbReference>
<dbReference type="SUPFAM" id="SSF57863">
    <property type="entry name" value="ArfGap/RecO-like zinc finger"/>
    <property type="match status" value="1"/>
</dbReference>
<evidence type="ECO:0000256" key="1">
    <source>
        <dbReference type="ARBA" id="ARBA00003065"/>
    </source>
</evidence>
<evidence type="ECO:0000313" key="10">
    <source>
        <dbReference type="Proteomes" id="UP000254326"/>
    </source>
</evidence>
<dbReference type="Gene3D" id="2.40.50.140">
    <property type="entry name" value="Nucleic acid-binding proteins"/>
    <property type="match status" value="1"/>
</dbReference>
<dbReference type="GO" id="GO:0006310">
    <property type="term" value="P:DNA recombination"/>
    <property type="evidence" value="ECO:0007669"/>
    <property type="project" value="UniProtKB-KW"/>
</dbReference>
<proteinExistence type="inferred from homology"/>
<name>A0A370UAD8_9GAMM</name>
<evidence type="ECO:0000256" key="6">
    <source>
        <dbReference type="ARBA" id="ARBA00023204"/>
    </source>
</evidence>
<dbReference type="AlphaFoldDB" id="A0A370UAD8"/>
<dbReference type="InterPro" id="IPR042242">
    <property type="entry name" value="RecO_C"/>
</dbReference>
<evidence type="ECO:0000256" key="5">
    <source>
        <dbReference type="ARBA" id="ARBA00023172"/>
    </source>
</evidence>
<dbReference type="RefSeq" id="WP_115467974.1">
    <property type="nucleotide sequence ID" value="NZ_QKRA01000003.1"/>
</dbReference>
<dbReference type="SUPFAM" id="SSF50249">
    <property type="entry name" value="Nucleic acid-binding proteins"/>
    <property type="match status" value="1"/>
</dbReference>
<dbReference type="PANTHER" id="PTHR33991:SF1">
    <property type="entry name" value="DNA REPAIR PROTEIN RECO"/>
    <property type="match status" value="1"/>
</dbReference>
<keyword evidence="4" id="KW-0227">DNA damage</keyword>
<dbReference type="Pfam" id="PF11967">
    <property type="entry name" value="RecO_N"/>
    <property type="match status" value="1"/>
</dbReference>
<keyword evidence="10" id="KW-1185">Reference proteome</keyword>
<keyword evidence="5" id="KW-0233">DNA recombination</keyword>
<accession>A0A370UAD8</accession>